<evidence type="ECO:0000259" key="3">
    <source>
        <dbReference type="PROSITE" id="PS50235"/>
    </source>
</evidence>
<evidence type="ECO:0000256" key="1">
    <source>
        <dbReference type="ARBA" id="ARBA00000707"/>
    </source>
</evidence>
<accession>A0A182I8G3</accession>
<evidence type="ECO:0000256" key="2">
    <source>
        <dbReference type="ARBA" id="ARBA00012759"/>
    </source>
</evidence>
<comment type="catalytic activity">
    <reaction evidence="1">
        <text>Thiol-dependent hydrolysis of ester, thioester, amide, peptide and isopeptide bonds formed by the C-terminal Gly of ubiquitin (a 76-residue protein attached to proteins as an intracellular targeting signal).</text>
        <dbReference type="EC" id="3.4.19.12"/>
    </reaction>
</comment>
<dbReference type="InterPro" id="IPR018200">
    <property type="entry name" value="USP_CS"/>
</dbReference>
<name>A0A182I8G3_ANOAR</name>
<dbReference type="PANTHER" id="PTHR21646:SF23">
    <property type="entry name" value="UBIQUITIN CARBOXYL-TERMINAL HYDROLASE USP2"/>
    <property type="match status" value="1"/>
</dbReference>
<dbReference type="Proteomes" id="UP000075840">
    <property type="component" value="Unassembled WGS sequence"/>
</dbReference>
<dbReference type="Pfam" id="PF00443">
    <property type="entry name" value="UCH"/>
    <property type="match status" value="1"/>
</dbReference>
<evidence type="ECO:0000313" key="4">
    <source>
        <dbReference type="EnsemblMetazoa" id="AARA009873-PA"/>
    </source>
</evidence>
<dbReference type="Gene3D" id="3.90.70.10">
    <property type="entry name" value="Cysteine proteinases"/>
    <property type="match status" value="1"/>
</dbReference>
<dbReference type="VEuPathDB" id="VectorBase:AARA21_014450"/>
<dbReference type="InterPro" id="IPR038765">
    <property type="entry name" value="Papain-like_cys_pep_sf"/>
</dbReference>
<evidence type="ECO:0000313" key="5">
    <source>
        <dbReference type="Proteomes" id="UP000075840"/>
    </source>
</evidence>
<dbReference type="EMBL" id="APCN01008878">
    <property type="status" value="NOT_ANNOTATED_CDS"/>
    <property type="molecule type" value="Genomic_DNA"/>
</dbReference>
<sequence length="102" mass="11745">MFIKEEIMDGIDQPTCSNCDTRRKCTKRLTIERFPRKLTNIVEFPTKNRALNLQPYASEDISGPIYYSLYGISNHMGSTAGGHYVAVCKHPQTQQWNEFNDN</sequence>
<organism evidence="4 5">
    <name type="scientific">Anopheles arabiensis</name>
    <name type="common">Mosquito</name>
    <dbReference type="NCBI Taxonomy" id="7173"/>
    <lineage>
        <taxon>Eukaryota</taxon>
        <taxon>Metazoa</taxon>
        <taxon>Ecdysozoa</taxon>
        <taxon>Arthropoda</taxon>
        <taxon>Hexapoda</taxon>
        <taxon>Insecta</taxon>
        <taxon>Pterygota</taxon>
        <taxon>Neoptera</taxon>
        <taxon>Endopterygota</taxon>
        <taxon>Diptera</taxon>
        <taxon>Nematocera</taxon>
        <taxon>Culicoidea</taxon>
        <taxon>Culicidae</taxon>
        <taxon>Anophelinae</taxon>
        <taxon>Anopheles</taxon>
    </lineage>
</organism>
<dbReference type="PROSITE" id="PS50235">
    <property type="entry name" value="USP_3"/>
    <property type="match status" value="1"/>
</dbReference>
<dbReference type="PANTHER" id="PTHR21646">
    <property type="entry name" value="UBIQUITIN CARBOXYL-TERMINAL HYDROLASE"/>
    <property type="match status" value="1"/>
</dbReference>
<dbReference type="EnsemblMetazoa" id="AARA009873-RA">
    <property type="protein sequence ID" value="AARA009873-PA"/>
    <property type="gene ID" value="AARA009873"/>
</dbReference>
<dbReference type="SUPFAM" id="SSF54001">
    <property type="entry name" value="Cysteine proteinases"/>
    <property type="match status" value="1"/>
</dbReference>
<dbReference type="VEuPathDB" id="VectorBase:AARA009873"/>
<dbReference type="InterPro" id="IPR028889">
    <property type="entry name" value="USP"/>
</dbReference>
<dbReference type="GO" id="GO:0004843">
    <property type="term" value="F:cysteine-type deubiquitinase activity"/>
    <property type="evidence" value="ECO:0007669"/>
    <property type="project" value="UniProtKB-EC"/>
</dbReference>
<reference evidence="4" key="1">
    <citation type="submission" date="2022-08" db="UniProtKB">
        <authorList>
            <consortium name="EnsemblMetazoa"/>
        </authorList>
    </citation>
    <scope>IDENTIFICATION</scope>
    <source>
        <strain evidence="4">Dongola</strain>
    </source>
</reference>
<proteinExistence type="predicted"/>
<keyword evidence="5" id="KW-1185">Reference proteome</keyword>
<dbReference type="AlphaFoldDB" id="A0A182I8G3"/>
<dbReference type="EC" id="3.4.19.12" evidence="2"/>
<feature type="domain" description="USP" evidence="3">
    <location>
        <begin position="1"/>
        <end position="102"/>
    </location>
</feature>
<dbReference type="InterPro" id="IPR001394">
    <property type="entry name" value="Peptidase_C19_UCH"/>
</dbReference>
<dbReference type="GO" id="GO:0016579">
    <property type="term" value="P:protein deubiquitination"/>
    <property type="evidence" value="ECO:0007669"/>
    <property type="project" value="InterPro"/>
</dbReference>
<dbReference type="InterPro" id="IPR050185">
    <property type="entry name" value="Ub_carboxyl-term_hydrolase"/>
</dbReference>
<protein>
    <recommendedName>
        <fullName evidence="2">ubiquitinyl hydrolase 1</fullName>
        <ecNumber evidence="2">3.4.19.12</ecNumber>
    </recommendedName>
</protein>
<dbReference type="PROSITE" id="PS00973">
    <property type="entry name" value="USP_2"/>
    <property type="match status" value="1"/>
</dbReference>